<reference evidence="1 2" key="1">
    <citation type="journal article" date="2014" name="Genome Biol. Evol.">
        <title>The genome of the myxosporean Thelohanellus kitauei shows adaptations to nutrient acquisition within its fish host.</title>
        <authorList>
            <person name="Yang Y."/>
            <person name="Xiong J."/>
            <person name="Zhou Z."/>
            <person name="Huo F."/>
            <person name="Miao W."/>
            <person name="Ran C."/>
            <person name="Liu Y."/>
            <person name="Zhang J."/>
            <person name="Feng J."/>
            <person name="Wang M."/>
            <person name="Wang M."/>
            <person name="Wang L."/>
            <person name="Yao B."/>
        </authorList>
    </citation>
    <scope>NUCLEOTIDE SEQUENCE [LARGE SCALE GENOMIC DNA]</scope>
    <source>
        <strain evidence="1">Wuqing</strain>
    </source>
</reference>
<organism evidence="1 2">
    <name type="scientific">Thelohanellus kitauei</name>
    <name type="common">Myxosporean</name>
    <dbReference type="NCBI Taxonomy" id="669202"/>
    <lineage>
        <taxon>Eukaryota</taxon>
        <taxon>Metazoa</taxon>
        <taxon>Cnidaria</taxon>
        <taxon>Myxozoa</taxon>
        <taxon>Myxosporea</taxon>
        <taxon>Bivalvulida</taxon>
        <taxon>Platysporina</taxon>
        <taxon>Myxobolidae</taxon>
        <taxon>Thelohanellus</taxon>
    </lineage>
</organism>
<sequence length="142" mass="15982">MIETCPFSCGYCESGSIEFISNRTDQQSPGANQVQVVQSVQILQTSAPPRVVEKQANSESPGVVEYTIHFNPTCLPQLTNILKSGIDSILNNTYENCFARENPLVSIRKNPDENKWEIIEKEGWKDQPAKHKSNLAELVRFK</sequence>
<dbReference type="Proteomes" id="UP000031668">
    <property type="component" value="Unassembled WGS sequence"/>
</dbReference>
<keyword evidence="2" id="KW-1185">Reference proteome</keyword>
<comment type="caution">
    <text evidence="1">The sequence shown here is derived from an EMBL/GenBank/DDBJ whole genome shotgun (WGS) entry which is preliminary data.</text>
</comment>
<accession>A0A0C2N7Q5</accession>
<dbReference type="EMBL" id="JWZT01002245">
    <property type="protein sequence ID" value="KII69967.1"/>
    <property type="molecule type" value="Genomic_DNA"/>
</dbReference>
<evidence type="ECO:0000313" key="2">
    <source>
        <dbReference type="Proteomes" id="UP000031668"/>
    </source>
</evidence>
<dbReference type="AlphaFoldDB" id="A0A0C2N7Q5"/>
<protein>
    <submittedName>
        <fullName evidence="1">Uncharacterized protein</fullName>
    </submittedName>
</protein>
<proteinExistence type="predicted"/>
<evidence type="ECO:0000313" key="1">
    <source>
        <dbReference type="EMBL" id="KII69967.1"/>
    </source>
</evidence>
<name>A0A0C2N7Q5_THEKT</name>
<gene>
    <name evidence="1" type="ORF">RF11_13446</name>
</gene>